<evidence type="ECO:0000256" key="3">
    <source>
        <dbReference type="ARBA" id="ARBA00022679"/>
    </source>
</evidence>
<dbReference type="AlphaFoldDB" id="A0AAW1S529"/>
<dbReference type="InterPro" id="IPR000719">
    <property type="entry name" value="Prot_kinase_dom"/>
</dbReference>
<protein>
    <recommendedName>
        <fullName evidence="1">non-specific serine/threonine protein kinase</fullName>
        <ecNumber evidence="1">2.7.11.1</ecNumber>
    </recommendedName>
</protein>
<comment type="catalytic activity">
    <reaction evidence="11">
        <text>L-seryl-[protein] + ATP = O-phospho-L-seryl-[protein] + ADP + H(+)</text>
        <dbReference type="Rhea" id="RHEA:17989"/>
        <dbReference type="Rhea" id="RHEA-COMP:9863"/>
        <dbReference type="Rhea" id="RHEA-COMP:11604"/>
        <dbReference type="ChEBI" id="CHEBI:15378"/>
        <dbReference type="ChEBI" id="CHEBI:29999"/>
        <dbReference type="ChEBI" id="CHEBI:30616"/>
        <dbReference type="ChEBI" id="CHEBI:83421"/>
        <dbReference type="ChEBI" id="CHEBI:456216"/>
        <dbReference type="EC" id="2.7.11.1"/>
    </reaction>
</comment>
<evidence type="ECO:0000259" key="15">
    <source>
        <dbReference type="PROSITE" id="PS50222"/>
    </source>
</evidence>
<feature type="compositionally biased region" description="Polar residues" evidence="13">
    <location>
        <begin position="791"/>
        <end position="803"/>
    </location>
</feature>
<feature type="region of interest" description="Disordered" evidence="13">
    <location>
        <begin position="789"/>
        <end position="811"/>
    </location>
</feature>
<evidence type="ECO:0000256" key="10">
    <source>
        <dbReference type="ARBA" id="ARBA00047899"/>
    </source>
</evidence>
<dbReference type="PROSITE" id="PS00107">
    <property type="entry name" value="PROTEIN_KINASE_ATP"/>
    <property type="match status" value="1"/>
</dbReference>
<feature type="domain" description="Protein kinase" evidence="14">
    <location>
        <begin position="79"/>
        <end position="337"/>
    </location>
</feature>
<dbReference type="PROSITE" id="PS00018">
    <property type="entry name" value="EF_HAND_1"/>
    <property type="match status" value="3"/>
</dbReference>
<feature type="region of interest" description="Disordered" evidence="13">
    <location>
        <begin position="1"/>
        <end position="57"/>
    </location>
</feature>
<dbReference type="SUPFAM" id="SSF47473">
    <property type="entry name" value="EF-hand"/>
    <property type="match status" value="1"/>
</dbReference>
<dbReference type="SMART" id="SM00220">
    <property type="entry name" value="S_TKc"/>
    <property type="match status" value="1"/>
</dbReference>
<feature type="domain" description="EF-hand" evidence="15">
    <location>
        <begin position="416"/>
        <end position="451"/>
    </location>
</feature>
<evidence type="ECO:0000256" key="4">
    <source>
        <dbReference type="ARBA" id="ARBA00022723"/>
    </source>
</evidence>
<dbReference type="EC" id="2.7.11.1" evidence="1"/>
<dbReference type="FunFam" id="3.30.200.20:FF:000004">
    <property type="entry name" value="Calcium-dependent protein kinase 1"/>
    <property type="match status" value="1"/>
</dbReference>
<dbReference type="InterPro" id="IPR011992">
    <property type="entry name" value="EF-hand-dom_pair"/>
</dbReference>
<gene>
    <name evidence="16" type="ORF">WJX74_006787</name>
</gene>
<keyword evidence="7" id="KW-0106">Calcium</keyword>
<dbReference type="InterPro" id="IPR002048">
    <property type="entry name" value="EF_hand_dom"/>
</dbReference>
<feature type="domain" description="EF-hand" evidence="15">
    <location>
        <begin position="487"/>
        <end position="522"/>
    </location>
</feature>
<comment type="similarity">
    <text evidence="9">Belongs to the protein kinase superfamily. Ser/Thr protein kinase family. CDPK subfamily.</text>
</comment>
<dbReference type="Gene3D" id="3.30.200.20">
    <property type="entry name" value="Phosphorylase Kinase, domain 1"/>
    <property type="match status" value="1"/>
</dbReference>
<dbReference type="Pfam" id="PF00069">
    <property type="entry name" value="Pkinase"/>
    <property type="match status" value="1"/>
</dbReference>
<feature type="binding site" evidence="12">
    <location>
        <position position="108"/>
    </location>
    <ligand>
        <name>ATP</name>
        <dbReference type="ChEBI" id="CHEBI:30616"/>
    </ligand>
</feature>
<feature type="region of interest" description="Disordered" evidence="13">
    <location>
        <begin position="582"/>
        <end position="662"/>
    </location>
</feature>
<dbReference type="GO" id="GO:0004674">
    <property type="term" value="F:protein serine/threonine kinase activity"/>
    <property type="evidence" value="ECO:0007669"/>
    <property type="project" value="UniProtKB-KW"/>
</dbReference>
<evidence type="ECO:0000256" key="2">
    <source>
        <dbReference type="ARBA" id="ARBA00022527"/>
    </source>
</evidence>
<dbReference type="InterPro" id="IPR008271">
    <property type="entry name" value="Ser/Thr_kinase_AS"/>
</dbReference>
<feature type="compositionally biased region" description="Low complexity" evidence="13">
    <location>
        <begin position="41"/>
        <end position="57"/>
    </location>
</feature>
<evidence type="ECO:0000256" key="9">
    <source>
        <dbReference type="ARBA" id="ARBA00024334"/>
    </source>
</evidence>
<sequence>MGGLCGKEKSASKAREAPAAAKAPQPNPQQQNGQVISPKPTGAGLNTNGAQTAAAAPGPKANAIHNVLGTVTEDVQTLYTLGKVLGKGQFGTTRLAEEKATGRLLACKSISKRKLTTAEDIEDVRREVQIMHHLKGHENICLLHAAYEDKHHVHLVMELASGGELFDRIVARGHYSEKSAAAIVRTIVSVVAHCHSLGVIHRDLKPENFLLADKSENAPLKATDFGLSVFYRPGQVFTDIVGSAYYVAPEVLRRHYTSEADIWSCGIILYILLSGVPPFWGETENQIFNAILKGKIDFQSDPWPHISAGAKDCVQKMLQHNPKHRATAIQILQHEWMRENGTASERPLNNVILQRMRVFANHNLFKKKALQVIASTMNAEEIAGLRSLFQALDTDKNGSITMEELREGMARQGSKVSQVEIQQLLAQMDADQSGTIDYEEFLAATVNQAQLERQENMVKAFEFFDTDRSGYITVDELEEALLKNNVSGGTDIQQIMKEVDKDGNGRIDYNEFCDMMRGTAGPTLDKPMDPSRAAFPRKRKLSGPSTWPRVFKAASAPKREPPRASLSGRLTERQQLALALEESRKDSLPQQQDQETEDREQHCDSGEQSSSLQCSDDEIAAHRGSSKARLKQHQGRVDTGAPSSPCRTNSHEQASTSGRTGAVASAGAKAAVTLFSSSISSGTSKQSASTAFKVPFSRSRHGASVAPCPPISVPDAESDPCPSDPASPVSHLDRLLAPANLSSSSTSELTGLQPSDNLPPLFQNGDLPAESAVVSNDHQLDCGHSERLGSMTPSISHSVSPGSFDTHHPCKKLRRDSSHLKGTAAVPGAALPSPAVRSTAGIKIRVKLGTAAEGPARAAPETPVVSSSGRQNTAASLQSAKRLAEPALPGIAQESAAKRLKVDQRDSLPRPAPGRSSSFRKPRSKSLKAKLGNGGQNPPARPSLPPLVFEEPASLPQTADHSPAPASCLLRACSQLSDLDRRSRDEASTCLPRISAFLELQKEGEDSSESDEEDSAAAARQPPPVPALAYFNESVCDISLASKLTSLRLADQQSACKLAVHRCQQSLPAQQYPLSGKLSKAHQACEQVTVSQRLLLPRFADCCSFLYQPLRAAAATRPSGMETFSPACPAAARNGSSRHAVTTTSGISEKHAVDVLAAVQNWIHR</sequence>
<dbReference type="Proteomes" id="UP001438707">
    <property type="component" value="Unassembled WGS sequence"/>
</dbReference>
<evidence type="ECO:0000313" key="16">
    <source>
        <dbReference type="EMBL" id="KAK9841500.1"/>
    </source>
</evidence>
<evidence type="ECO:0000256" key="6">
    <source>
        <dbReference type="ARBA" id="ARBA00022777"/>
    </source>
</evidence>
<feature type="compositionally biased region" description="Low complexity" evidence="13">
    <location>
        <begin position="17"/>
        <end position="32"/>
    </location>
</feature>
<feature type="compositionally biased region" description="Basic residues" evidence="13">
    <location>
        <begin position="918"/>
        <end position="928"/>
    </location>
</feature>
<evidence type="ECO:0000256" key="5">
    <source>
        <dbReference type="ARBA" id="ARBA00022741"/>
    </source>
</evidence>
<dbReference type="Pfam" id="PF13499">
    <property type="entry name" value="EF-hand_7"/>
    <property type="match status" value="2"/>
</dbReference>
<feature type="region of interest" description="Disordered" evidence="13">
    <location>
        <begin position="1001"/>
        <end position="1021"/>
    </location>
</feature>
<dbReference type="GO" id="GO:0005509">
    <property type="term" value="F:calcium ion binding"/>
    <property type="evidence" value="ECO:0007669"/>
    <property type="project" value="InterPro"/>
</dbReference>
<keyword evidence="3" id="KW-0808">Transferase</keyword>
<feature type="compositionally biased region" description="Polar residues" evidence="13">
    <location>
        <begin position="864"/>
        <end position="879"/>
    </location>
</feature>
<proteinExistence type="inferred from homology"/>
<dbReference type="PROSITE" id="PS50011">
    <property type="entry name" value="PROTEIN_KINASE_DOM"/>
    <property type="match status" value="1"/>
</dbReference>
<dbReference type="FunFam" id="1.10.238.10:FF:000001">
    <property type="entry name" value="Calmodulin 1"/>
    <property type="match status" value="1"/>
</dbReference>
<comment type="catalytic activity">
    <reaction evidence="10">
        <text>L-threonyl-[protein] + ATP = O-phospho-L-threonyl-[protein] + ADP + H(+)</text>
        <dbReference type="Rhea" id="RHEA:46608"/>
        <dbReference type="Rhea" id="RHEA-COMP:11060"/>
        <dbReference type="Rhea" id="RHEA-COMP:11605"/>
        <dbReference type="ChEBI" id="CHEBI:15378"/>
        <dbReference type="ChEBI" id="CHEBI:30013"/>
        <dbReference type="ChEBI" id="CHEBI:30616"/>
        <dbReference type="ChEBI" id="CHEBI:61977"/>
        <dbReference type="ChEBI" id="CHEBI:456216"/>
        <dbReference type="EC" id="2.7.11.1"/>
    </reaction>
</comment>
<evidence type="ECO:0000256" key="1">
    <source>
        <dbReference type="ARBA" id="ARBA00012513"/>
    </source>
</evidence>
<dbReference type="PROSITE" id="PS50222">
    <property type="entry name" value="EF_HAND_2"/>
    <property type="match status" value="4"/>
</dbReference>
<evidence type="ECO:0000313" key="17">
    <source>
        <dbReference type="Proteomes" id="UP001438707"/>
    </source>
</evidence>
<feature type="region of interest" description="Disordered" evidence="13">
    <location>
        <begin position="852"/>
        <end position="948"/>
    </location>
</feature>
<feature type="region of interest" description="Disordered" evidence="13">
    <location>
        <begin position="698"/>
        <end position="730"/>
    </location>
</feature>
<name>A0AAW1S529_9CHLO</name>
<evidence type="ECO:0000259" key="14">
    <source>
        <dbReference type="PROSITE" id="PS50011"/>
    </source>
</evidence>
<accession>A0AAW1S529</accession>
<keyword evidence="8 12" id="KW-0067">ATP-binding</keyword>
<feature type="compositionally biased region" description="Basic and acidic residues" evidence="13">
    <location>
        <begin position="1"/>
        <end position="16"/>
    </location>
</feature>
<evidence type="ECO:0000256" key="12">
    <source>
        <dbReference type="PROSITE-ProRule" id="PRU10141"/>
    </source>
</evidence>
<dbReference type="FunFam" id="1.10.510.10:FF:000056">
    <property type="entry name" value="calcium-dependent protein kinase 1"/>
    <property type="match status" value="1"/>
</dbReference>
<feature type="compositionally biased region" description="Basic residues" evidence="13">
    <location>
        <begin position="624"/>
        <end position="634"/>
    </location>
</feature>
<feature type="domain" description="EF-hand" evidence="15">
    <location>
        <begin position="380"/>
        <end position="415"/>
    </location>
</feature>
<keyword evidence="2" id="KW-0723">Serine/threonine-protein kinase</keyword>
<dbReference type="PANTHER" id="PTHR24349">
    <property type="entry name" value="SERINE/THREONINE-PROTEIN KINASE"/>
    <property type="match status" value="1"/>
</dbReference>
<dbReference type="EMBL" id="JALJOS010000003">
    <property type="protein sequence ID" value="KAK9841500.1"/>
    <property type="molecule type" value="Genomic_DNA"/>
</dbReference>
<dbReference type="SUPFAM" id="SSF56112">
    <property type="entry name" value="Protein kinase-like (PK-like)"/>
    <property type="match status" value="1"/>
</dbReference>
<keyword evidence="17" id="KW-1185">Reference proteome</keyword>
<dbReference type="InterPro" id="IPR011009">
    <property type="entry name" value="Kinase-like_dom_sf"/>
</dbReference>
<keyword evidence="5 12" id="KW-0547">Nucleotide-binding</keyword>
<dbReference type="InterPro" id="IPR018247">
    <property type="entry name" value="EF_Hand_1_Ca_BS"/>
</dbReference>
<feature type="compositionally biased region" description="Basic and acidic residues" evidence="13">
    <location>
        <begin position="896"/>
        <end position="908"/>
    </location>
</feature>
<dbReference type="Gene3D" id="1.10.238.10">
    <property type="entry name" value="EF-hand"/>
    <property type="match status" value="2"/>
</dbReference>
<dbReference type="InterPro" id="IPR017441">
    <property type="entry name" value="Protein_kinase_ATP_BS"/>
</dbReference>
<evidence type="ECO:0000256" key="13">
    <source>
        <dbReference type="SAM" id="MobiDB-lite"/>
    </source>
</evidence>
<feature type="region of interest" description="Disordered" evidence="13">
    <location>
        <begin position="519"/>
        <end position="570"/>
    </location>
</feature>
<dbReference type="CDD" id="cd05117">
    <property type="entry name" value="STKc_CAMK"/>
    <property type="match status" value="1"/>
</dbReference>
<dbReference type="Gene3D" id="1.10.510.10">
    <property type="entry name" value="Transferase(Phosphotransferase) domain 1"/>
    <property type="match status" value="1"/>
</dbReference>
<evidence type="ECO:0000256" key="8">
    <source>
        <dbReference type="ARBA" id="ARBA00022840"/>
    </source>
</evidence>
<reference evidence="16 17" key="1">
    <citation type="journal article" date="2024" name="Nat. Commun.">
        <title>Phylogenomics reveals the evolutionary origins of lichenization in chlorophyte algae.</title>
        <authorList>
            <person name="Puginier C."/>
            <person name="Libourel C."/>
            <person name="Otte J."/>
            <person name="Skaloud P."/>
            <person name="Haon M."/>
            <person name="Grisel S."/>
            <person name="Petersen M."/>
            <person name="Berrin J.G."/>
            <person name="Delaux P.M."/>
            <person name="Dal Grande F."/>
            <person name="Keller J."/>
        </authorList>
    </citation>
    <scope>NUCLEOTIDE SEQUENCE [LARGE SCALE GENOMIC DNA]</scope>
    <source>
        <strain evidence="16 17">SAG 2145</strain>
    </source>
</reference>
<dbReference type="InterPro" id="IPR050205">
    <property type="entry name" value="CDPK_Ser/Thr_kinases"/>
</dbReference>
<feature type="compositionally biased region" description="Polar residues" evidence="13">
    <location>
        <begin position="641"/>
        <end position="659"/>
    </location>
</feature>
<keyword evidence="6" id="KW-0418">Kinase</keyword>
<dbReference type="GO" id="GO:0005524">
    <property type="term" value="F:ATP binding"/>
    <property type="evidence" value="ECO:0007669"/>
    <property type="project" value="UniProtKB-UniRule"/>
</dbReference>
<comment type="caution">
    <text evidence="16">The sequence shown here is derived from an EMBL/GenBank/DDBJ whole genome shotgun (WGS) entry which is preliminary data.</text>
</comment>
<evidence type="ECO:0000256" key="7">
    <source>
        <dbReference type="ARBA" id="ARBA00022837"/>
    </source>
</evidence>
<feature type="domain" description="EF-hand" evidence="15">
    <location>
        <begin position="452"/>
        <end position="486"/>
    </location>
</feature>
<dbReference type="PROSITE" id="PS00108">
    <property type="entry name" value="PROTEIN_KINASE_ST"/>
    <property type="match status" value="1"/>
</dbReference>
<organism evidence="16 17">
    <name type="scientific">Apatococcus lobatus</name>
    <dbReference type="NCBI Taxonomy" id="904363"/>
    <lineage>
        <taxon>Eukaryota</taxon>
        <taxon>Viridiplantae</taxon>
        <taxon>Chlorophyta</taxon>
        <taxon>core chlorophytes</taxon>
        <taxon>Trebouxiophyceae</taxon>
        <taxon>Chlorellales</taxon>
        <taxon>Chlorellaceae</taxon>
        <taxon>Apatococcus</taxon>
    </lineage>
</organism>
<feature type="compositionally biased region" description="Acidic residues" evidence="13">
    <location>
        <begin position="1006"/>
        <end position="1015"/>
    </location>
</feature>
<evidence type="ECO:0000256" key="11">
    <source>
        <dbReference type="ARBA" id="ARBA00048679"/>
    </source>
</evidence>
<keyword evidence="4" id="KW-0479">Metal-binding</keyword>
<dbReference type="SMART" id="SM00054">
    <property type="entry name" value="EFh"/>
    <property type="match status" value="4"/>
</dbReference>